<sequence>MATGDQKDIVSRLKALLPDAWFQGETPVLNALLSGIGSALAAIYGLTAYARRQTRIATATDAFLDLISFDFLGTGFPRKTGESDDAFRARIRAEILLERGTRKGIIRALEILTGRTPIVFEPSRPADTGGLNTGSMGLGLAGGLGSLALPYQVFVTAYRPIGQGIPYIAGLGNPQGALNTGSQTELASLDMIAGAVTDASIYATIDAVKEEGTIAWTRILS</sequence>
<proteinExistence type="predicted"/>
<accession>A0A5B9W7G5</accession>
<dbReference type="RefSeq" id="WP_210420170.1">
    <property type="nucleotide sequence ID" value="NZ_CP042997.1"/>
</dbReference>
<evidence type="ECO:0000256" key="1">
    <source>
        <dbReference type="SAM" id="Phobius"/>
    </source>
</evidence>
<reference evidence="2 3" key="1">
    <citation type="submission" date="2019-08" db="EMBL/GenBank/DDBJ databases">
        <title>Deep-cultivation of Planctomycetes and their phenomic and genomic characterization uncovers novel biology.</title>
        <authorList>
            <person name="Wiegand S."/>
            <person name="Jogler M."/>
            <person name="Boedeker C."/>
            <person name="Pinto D."/>
            <person name="Vollmers J."/>
            <person name="Rivas-Marin E."/>
            <person name="Kohn T."/>
            <person name="Peeters S.H."/>
            <person name="Heuer A."/>
            <person name="Rast P."/>
            <person name="Oberbeckmann S."/>
            <person name="Bunk B."/>
            <person name="Jeske O."/>
            <person name="Meyerdierks A."/>
            <person name="Storesund J.E."/>
            <person name="Kallscheuer N."/>
            <person name="Luecker S."/>
            <person name="Lage O.M."/>
            <person name="Pohl T."/>
            <person name="Merkel B.J."/>
            <person name="Hornburger P."/>
            <person name="Mueller R.-W."/>
            <person name="Bruemmer F."/>
            <person name="Labrenz M."/>
            <person name="Spormann A.M."/>
            <person name="Op den Camp H."/>
            <person name="Overmann J."/>
            <person name="Amann R."/>
            <person name="Jetten M.S.M."/>
            <person name="Mascher T."/>
            <person name="Medema M.H."/>
            <person name="Devos D.P."/>
            <person name="Kaster A.-K."/>
            <person name="Ovreas L."/>
            <person name="Rohde M."/>
            <person name="Galperin M.Y."/>
            <person name="Jogler C."/>
        </authorList>
    </citation>
    <scope>NUCLEOTIDE SEQUENCE [LARGE SCALE GENOMIC DNA]</scope>
    <source>
        <strain evidence="2 3">OJF2</strain>
    </source>
</reference>
<evidence type="ECO:0000313" key="2">
    <source>
        <dbReference type="EMBL" id="QEH36493.1"/>
    </source>
</evidence>
<keyword evidence="1" id="KW-1133">Transmembrane helix</keyword>
<dbReference type="InterPro" id="IPR016884">
    <property type="entry name" value="UCP028438"/>
</dbReference>
<dbReference type="EMBL" id="CP042997">
    <property type="protein sequence ID" value="QEH36493.1"/>
    <property type="molecule type" value="Genomic_DNA"/>
</dbReference>
<dbReference type="AlphaFoldDB" id="A0A5B9W7G5"/>
<protein>
    <submittedName>
        <fullName evidence="2">Uncharacterized protein</fullName>
    </submittedName>
</protein>
<keyword evidence="1" id="KW-0812">Transmembrane</keyword>
<feature type="transmembrane region" description="Helical" evidence="1">
    <location>
        <begin position="28"/>
        <end position="46"/>
    </location>
</feature>
<dbReference type="PIRSF" id="PIRSF028438">
    <property type="entry name" value="UCP028438"/>
    <property type="match status" value="1"/>
</dbReference>
<keyword evidence="3" id="KW-1185">Reference proteome</keyword>
<keyword evidence="1" id="KW-0472">Membrane</keyword>
<organism evidence="2 3">
    <name type="scientific">Aquisphaera giovannonii</name>
    <dbReference type="NCBI Taxonomy" id="406548"/>
    <lineage>
        <taxon>Bacteria</taxon>
        <taxon>Pseudomonadati</taxon>
        <taxon>Planctomycetota</taxon>
        <taxon>Planctomycetia</taxon>
        <taxon>Isosphaerales</taxon>
        <taxon>Isosphaeraceae</taxon>
        <taxon>Aquisphaera</taxon>
    </lineage>
</organism>
<name>A0A5B9W7G5_9BACT</name>
<dbReference type="Proteomes" id="UP000324233">
    <property type="component" value="Chromosome"/>
</dbReference>
<dbReference type="KEGG" id="agv:OJF2_50770"/>
<gene>
    <name evidence="2" type="ORF">OJF2_50770</name>
</gene>
<evidence type="ECO:0000313" key="3">
    <source>
        <dbReference type="Proteomes" id="UP000324233"/>
    </source>
</evidence>